<evidence type="ECO:0000256" key="3">
    <source>
        <dbReference type="ARBA" id="ARBA00022714"/>
    </source>
</evidence>
<dbReference type="NCBIfam" id="NF040763">
    <property type="entry name" value="FeFe_hydrog_A6"/>
    <property type="match status" value="1"/>
</dbReference>
<dbReference type="SUPFAM" id="SSF53920">
    <property type="entry name" value="Fe-only hydrogenase"/>
    <property type="match status" value="1"/>
</dbReference>
<feature type="domain" description="2Fe-2S ferredoxin-type" evidence="9">
    <location>
        <begin position="6"/>
        <end position="84"/>
    </location>
</feature>
<evidence type="ECO:0000256" key="5">
    <source>
        <dbReference type="ARBA" id="ARBA00022737"/>
    </source>
</evidence>
<dbReference type="GO" id="GO:0051537">
    <property type="term" value="F:2 iron, 2 sulfur cluster binding"/>
    <property type="evidence" value="ECO:0007669"/>
    <property type="project" value="UniProtKB-KW"/>
</dbReference>
<evidence type="ECO:0000259" key="9">
    <source>
        <dbReference type="PROSITE" id="PS51085"/>
    </source>
</evidence>
<feature type="domain" description="4Fe-4S His(Cys)3-ligated-type" evidence="11">
    <location>
        <begin position="84"/>
        <end position="123"/>
    </location>
</feature>
<keyword evidence="2" id="KW-0004">4Fe-4S</keyword>
<keyword evidence="6" id="KW-0560">Oxidoreductase</keyword>
<keyword evidence="4" id="KW-0479">Metal-binding</keyword>
<gene>
    <name evidence="12" type="ORF">C4541_07385</name>
</gene>
<dbReference type="InterPro" id="IPR017900">
    <property type="entry name" value="4Fe4S_Fe_S_CS"/>
</dbReference>
<dbReference type="GO" id="GO:0005506">
    <property type="term" value="F:iron ion binding"/>
    <property type="evidence" value="ECO:0007669"/>
    <property type="project" value="InterPro"/>
</dbReference>
<dbReference type="Pfam" id="PF13510">
    <property type="entry name" value="Fer2_4"/>
    <property type="match status" value="1"/>
</dbReference>
<dbReference type="GO" id="GO:0008137">
    <property type="term" value="F:NADH dehydrogenase (ubiquinone) activity"/>
    <property type="evidence" value="ECO:0007669"/>
    <property type="project" value="InterPro"/>
</dbReference>
<dbReference type="InterPro" id="IPR009016">
    <property type="entry name" value="Fe_hydrogenase"/>
</dbReference>
<dbReference type="PROSITE" id="PS51379">
    <property type="entry name" value="4FE4S_FER_2"/>
    <property type="match status" value="2"/>
</dbReference>
<comment type="cofactor">
    <cofactor evidence="1">
        <name>[4Fe-4S] cluster</name>
        <dbReference type="ChEBI" id="CHEBI:49883"/>
    </cofactor>
</comment>
<dbReference type="InterPro" id="IPR050340">
    <property type="entry name" value="Cytosolic_Fe-S_CAF"/>
</dbReference>
<dbReference type="NCBIfam" id="TIGR02512">
    <property type="entry name" value="FeFe_hydrog_A"/>
    <property type="match status" value="1"/>
</dbReference>
<keyword evidence="5" id="KW-0677">Repeat</keyword>
<dbReference type="PROSITE" id="PS00198">
    <property type="entry name" value="4FE4S_FER_1"/>
    <property type="match status" value="1"/>
</dbReference>
<dbReference type="GO" id="GO:0042773">
    <property type="term" value="P:ATP synthesis coupled electron transport"/>
    <property type="evidence" value="ECO:0007669"/>
    <property type="project" value="InterPro"/>
</dbReference>
<dbReference type="PANTHER" id="PTHR11615">
    <property type="entry name" value="NITRATE, FORMATE, IRON DEHYDROGENASE"/>
    <property type="match status" value="1"/>
</dbReference>
<dbReference type="InterPro" id="IPR013352">
    <property type="entry name" value="Fe_hydrogenase_subset"/>
</dbReference>
<dbReference type="GO" id="GO:0016020">
    <property type="term" value="C:membrane"/>
    <property type="evidence" value="ECO:0007669"/>
    <property type="project" value="InterPro"/>
</dbReference>
<dbReference type="InterPro" id="IPR000283">
    <property type="entry name" value="NADH_UbQ_OxRdtase_75kDa_su_CS"/>
</dbReference>
<dbReference type="InterPro" id="IPR017896">
    <property type="entry name" value="4Fe4S_Fe-S-bd"/>
</dbReference>
<dbReference type="Gene3D" id="3.40.950.10">
    <property type="entry name" value="Fe-only Hydrogenase (Larger Subunit), Chain L, domain 3"/>
    <property type="match status" value="1"/>
</dbReference>
<dbReference type="GO" id="GO:0008901">
    <property type="term" value="F:ferredoxin hydrogenase activity"/>
    <property type="evidence" value="ECO:0007669"/>
    <property type="project" value="InterPro"/>
</dbReference>
<dbReference type="GO" id="GO:0051539">
    <property type="term" value="F:4 iron, 4 sulfur cluster binding"/>
    <property type="evidence" value="ECO:0007669"/>
    <property type="project" value="UniProtKB-KW"/>
</dbReference>
<dbReference type="InterPro" id="IPR003149">
    <property type="entry name" value="Fe_hydrogenase_ssu"/>
</dbReference>
<accession>A0A3A4QXW4</accession>
<dbReference type="Gene3D" id="4.10.260.20">
    <property type="entry name" value="Iron hydrogenase, small subunit"/>
    <property type="match status" value="1"/>
</dbReference>
<comment type="caution">
    <text evidence="12">The sequence shown here is derived from an EMBL/GenBank/DDBJ whole genome shotgun (WGS) entry which is preliminary data.</text>
</comment>
<dbReference type="Pfam" id="PF10588">
    <property type="entry name" value="NADH-G_4Fe-4S_3"/>
    <property type="match status" value="1"/>
</dbReference>
<evidence type="ECO:0000313" key="13">
    <source>
        <dbReference type="Proteomes" id="UP000266426"/>
    </source>
</evidence>
<dbReference type="InterPro" id="IPR004108">
    <property type="entry name" value="Fe_hydrogenase_lsu_C"/>
</dbReference>
<name>A0A3A4QXW4_9BACT</name>
<dbReference type="Proteomes" id="UP000266426">
    <property type="component" value="Unassembled WGS sequence"/>
</dbReference>
<dbReference type="Pfam" id="PF02906">
    <property type="entry name" value="Fe_hyd_lg_C"/>
    <property type="match status" value="1"/>
</dbReference>
<dbReference type="EMBL" id="QZJZ01000061">
    <property type="protein sequence ID" value="RJP58770.1"/>
    <property type="molecule type" value="Genomic_DNA"/>
</dbReference>
<proteinExistence type="predicted"/>
<evidence type="ECO:0000256" key="2">
    <source>
        <dbReference type="ARBA" id="ARBA00022485"/>
    </source>
</evidence>
<dbReference type="SUPFAM" id="SSF54862">
    <property type="entry name" value="4Fe-4S ferredoxins"/>
    <property type="match status" value="1"/>
</dbReference>
<dbReference type="PROSITE" id="PS51085">
    <property type="entry name" value="2FE2S_FER_2"/>
    <property type="match status" value="1"/>
</dbReference>
<organism evidence="12 13">
    <name type="scientific">Candidatus Auribacter fodinae</name>
    <dbReference type="NCBI Taxonomy" id="2093366"/>
    <lineage>
        <taxon>Bacteria</taxon>
        <taxon>Pseudomonadati</taxon>
        <taxon>Candidatus Auribacterota</taxon>
        <taxon>Candidatus Auribacteria</taxon>
        <taxon>Candidatus Auribacterales</taxon>
        <taxon>Candidatus Auribacteraceae</taxon>
        <taxon>Candidatus Auribacter</taxon>
    </lineage>
</organism>
<dbReference type="Gene3D" id="3.30.70.20">
    <property type="match status" value="1"/>
</dbReference>
<dbReference type="AlphaFoldDB" id="A0A3A4QXW4"/>
<dbReference type="InterPro" id="IPR001041">
    <property type="entry name" value="2Fe-2S_ferredoxin-type"/>
</dbReference>
<protein>
    <submittedName>
        <fullName evidence="12">Ferredoxin</fullName>
    </submittedName>
</protein>
<evidence type="ECO:0000259" key="10">
    <source>
        <dbReference type="PROSITE" id="PS51379"/>
    </source>
</evidence>
<dbReference type="InterPro" id="IPR036010">
    <property type="entry name" value="2Fe-2S_ferredoxin-like_sf"/>
</dbReference>
<dbReference type="Pfam" id="PF02256">
    <property type="entry name" value="Fe_hyd_SSU"/>
    <property type="match status" value="1"/>
</dbReference>
<dbReference type="SMART" id="SM00929">
    <property type="entry name" value="NADH-G_4Fe-4S_3"/>
    <property type="match status" value="1"/>
</dbReference>
<feature type="domain" description="4Fe-4S ferredoxin-type" evidence="10">
    <location>
        <begin position="186"/>
        <end position="215"/>
    </location>
</feature>
<dbReference type="Pfam" id="PF12838">
    <property type="entry name" value="Fer4_7"/>
    <property type="match status" value="1"/>
</dbReference>
<keyword evidence="3" id="KW-0001">2Fe-2S</keyword>
<dbReference type="Gene3D" id="3.10.20.740">
    <property type="match status" value="1"/>
</dbReference>
<evidence type="ECO:0000256" key="7">
    <source>
        <dbReference type="ARBA" id="ARBA00023004"/>
    </source>
</evidence>
<dbReference type="InterPro" id="IPR019574">
    <property type="entry name" value="NADH_UbQ_OxRdtase_Gsu_4Fe4S-bd"/>
</dbReference>
<dbReference type="PROSITE" id="PS51839">
    <property type="entry name" value="4FE4S_HC3"/>
    <property type="match status" value="1"/>
</dbReference>
<feature type="domain" description="4Fe-4S ferredoxin-type" evidence="10">
    <location>
        <begin position="142"/>
        <end position="173"/>
    </location>
</feature>
<dbReference type="SUPFAM" id="SSF54292">
    <property type="entry name" value="2Fe-2S ferredoxin-like"/>
    <property type="match status" value="1"/>
</dbReference>
<dbReference type="Gene3D" id="3.40.50.1780">
    <property type="match status" value="1"/>
</dbReference>
<evidence type="ECO:0000256" key="6">
    <source>
        <dbReference type="ARBA" id="ARBA00023002"/>
    </source>
</evidence>
<dbReference type="FunFam" id="3.10.20.740:FF:000005">
    <property type="entry name" value="NADH:ubiquinone oxidoreductase subunit"/>
    <property type="match status" value="1"/>
</dbReference>
<keyword evidence="8" id="KW-0411">Iron-sulfur</keyword>
<dbReference type="CDD" id="cd00207">
    <property type="entry name" value="fer2"/>
    <property type="match status" value="1"/>
</dbReference>
<evidence type="ECO:0000256" key="1">
    <source>
        <dbReference type="ARBA" id="ARBA00001966"/>
    </source>
</evidence>
<dbReference type="PROSITE" id="PS00641">
    <property type="entry name" value="COMPLEX1_75K_1"/>
    <property type="match status" value="1"/>
</dbReference>
<dbReference type="InterPro" id="IPR049830">
    <property type="entry name" value="HndD"/>
</dbReference>
<evidence type="ECO:0000256" key="4">
    <source>
        <dbReference type="ARBA" id="ARBA00022723"/>
    </source>
</evidence>
<evidence type="ECO:0000259" key="11">
    <source>
        <dbReference type="PROSITE" id="PS51839"/>
    </source>
</evidence>
<dbReference type="SMART" id="SM00902">
    <property type="entry name" value="Fe_hyd_SSU"/>
    <property type="match status" value="1"/>
</dbReference>
<sequence length="587" mass="64422">MTENTKMVTLIIDGKKVEVPHGTSIMNAAELLGIKVPRLCYHPKLSVEGACRVCIVEVKGARNFIASCATPVAEGMEVTTTSPEIRQARRDIVELILDNHPKDCQTCERDGNCELQRLAYAMGVRNRYFEGEKKNYEKDLSGAAVVRDPNKCILCQRCVRVCEEVQGVTCLSQAHRGFKTVVMPAFDLPFAESVCTGCGQCINVCPTAAFLEKDSTKQVWKALADPELTVIAQFAPSVRAAIGEGFGLPPGRNMQGEVITALKLVGCDIVFDTTFGADLTIVEEANEFVQRLTKGGTLPMITSCSAAWMKYVEQFHPTILDHISTCKSPMSMVSAMTKSFYAQKQNIDPAKIFNLAVMCCTAKKYEAARPEMCDEHGRPYTDTVITTREFVWMLKSLGIDLPNLEKSEPDPVLGFATGAADIFGATGGVMEAALRTAYEIVTGETLIDINFNAVRGMKGIKEANVNVSGTEVKVAVAHGLGNARQLMRQVEDGTSPYHFIEIMGCPGGCIGGGGQPYAGTNVMPLDQNMLEARARALYNIDEHKVLRKSHENPYVQRLYKEFLGKPLSEVSHKYLHTHYKQHFPVGI</sequence>
<keyword evidence="7" id="KW-0408">Iron</keyword>
<dbReference type="InterPro" id="IPR036991">
    <property type="entry name" value="Fe_hydrogenase_ssu_sf"/>
</dbReference>
<dbReference type="FunFam" id="3.30.70.20:FF:000035">
    <property type="entry name" value="Iron hydrogenase 1"/>
    <property type="match status" value="1"/>
</dbReference>
<reference evidence="12 13" key="1">
    <citation type="journal article" date="2017" name="ISME J.">
        <title>Energy and carbon metabolisms in a deep terrestrial subsurface fluid microbial community.</title>
        <authorList>
            <person name="Momper L."/>
            <person name="Jungbluth S.P."/>
            <person name="Lee M.D."/>
            <person name="Amend J.P."/>
        </authorList>
    </citation>
    <scope>NUCLEOTIDE SEQUENCE [LARGE SCALE GENOMIC DNA]</scope>
    <source>
        <strain evidence="12">SURF_26</strain>
    </source>
</reference>
<evidence type="ECO:0000313" key="12">
    <source>
        <dbReference type="EMBL" id="RJP58770.1"/>
    </source>
</evidence>
<evidence type="ECO:0000256" key="8">
    <source>
        <dbReference type="ARBA" id="ARBA00023014"/>
    </source>
</evidence>